<comment type="caution">
    <text evidence="3">The sequence shown here is derived from an EMBL/GenBank/DDBJ whole genome shotgun (WGS) entry which is preliminary data.</text>
</comment>
<sequence length="95" mass="10392">MKPTAFFINNGRGNVVVEKDLIEALRQKLIAGAALDVFENEPLEANHPYVSGELDNVVVTPHMSGAAIDSMINHTKMAVAEVRRYLAGEPLLFSK</sequence>
<accession>A0A645HQP8</accession>
<reference evidence="3" key="1">
    <citation type="submission" date="2019-08" db="EMBL/GenBank/DDBJ databases">
        <authorList>
            <person name="Kucharzyk K."/>
            <person name="Murdoch R.W."/>
            <person name="Higgins S."/>
            <person name="Loffler F."/>
        </authorList>
    </citation>
    <scope>NUCLEOTIDE SEQUENCE</scope>
</reference>
<evidence type="ECO:0000313" key="3">
    <source>
        <dbReference type="EMBL" id="MPN41297.1"/>
    </source>
</evidence>
<dbReference type="EMBL" id="VSSQ01098251">
    <property type="protein sequence ID" value="MPN41297.1"/>
    <property type="molecule type" value="Genomic_DNA"/>
</dbReference>
<evidence type="ECO:0000256" key="1">
    <source>
        <dbReference type="ARBA" id="ARBA00023002"/>
    </source>
</evidence>
<feature type="domain" description="D-isomer specific 2-hydroxyacid dehydrogenase NAD-binding" evidence="2">
    <location>
        <begin position="1"/>
        <end position="64"/>
    </location>
</feature>
<evidence type="ECO:0000259" key="2">
    <source>
        <dbReference type="Pfam" id="PF02826"/>
    </source>
</evidence>
<gene>
    <name evidence="3" type="primary">tkrA_5</name>
    <name evidence="3" type="ORF">SDC9_188840</name>
</gene>
<dbReference type="GO" id="GO:0051287">
    <property type="term" value="F:NAD binding"/>
    <property type="evidence" value="ECO:0007669"/>
    <property type="project" value="InterPro"/>
</dbReference>
<dbReference type="InterPro" id="IPR029753">
    <property type="entry name" value="D-isomer_DH_CS"/>
</dbReference>
<dbReference type="PANTHER" id="PTHR10996">
    <property type="entry name" value="2-HYDROXYACID DEHYDROGENASE-RELATED"/>
    <property type="match status" value="1"/>
</dbReference>
<keyword evidence="1 3" id="KW-0560">Oxidoreductase</keyword>
<dbReference type="InterPro" id="IPR036291">
    <property type="entry name" value="NAD(P)-bd_dom_sf"/>
</dbReference>
<proteinExistence type="predicted"/>
<protein>
    <submittedName>
        <fullName evidence="3">Glyoxylate/hydroxypyruvate reductase B</fullName>
        <ecNumber evidence="3">1.1.1.79</ecNumber>
    </submittedName>
</protein>
<dbReference type="SUPFAM" id="SSF51735">
    <property type="entry name" value="NAD(P)-binding Rossmann-fold domains"/>
    <property type="match status" value="1"/>
</dbReference>
<dbReference type="InterPro" id="IPR050223">
    <property type="entry name" value="D-isomer_2-hydroxyacid_DH"/>
</dbReference>
<dbReference type="InterPro" id="IPR006140">
    <property type="entry name" value="D-isomer_DH_NAD-bd"/>
</dbReference>
<dbReference type="GO" id="GO:0005829">
    <property type="term" value="C:cytosol"/>
    <property type="evidence" value="ECO:0007669"/>
    <property type="project" value="TreeGrafter"/>
</dbReference>
<dbReference type="Gene3D" id="3.40.50.720">
    <property type="entry name" value="NAD(P)-binding Rossmann-like Domain"/>
    <property type="match status" value="2"/>
</dbReference>
<dbReference type="EC" id="1.1.1.79" evidence="3"/>
<keyword evidence="3" id="KW-0670">Pyruvate</keyword>
<dbReference type="PROSITE" id="PS00671">
    <property type="entry name" value="D_2_HYDROXYACID_DH_3"/>
    <property type="match status" value="1"/>
</dbReference>
<dbReference type="Pfam" id="PF02826">
    <property type="entry name" value="2-Hacid_dh_C"/>
    <property type="match status" value="1"/>
</dbReference>
<dbReference type="GO" id="GO:0016618">
    <property type="term" value="F:hydroxypyruvate reductase [NAD(P)H] activity"/>
    <property type="evidence" value="ECO:0007669"/>
    <property type="project" value="TreeGrafter"/>
</dbReference>
<dbReference type="PANTHER" id="PTHR10996:SF283">
    <property type="entry name" value="GLYOXYLATE_HYDROXYPYRUVATE REDUCTASE B"/>
    <property type="match status" value="1"/>
</dbReference>
<name>A0A645HQP8_9ZZZZ</name>
<dbReference type="AlphaFoldDB" id="A0A645HQP8"/>
<dbReference type="GO" id="GO:0030267">
    <property type="term" value="F:glyoxylate reductase (NADPH) activity"/>
    <property type="evidence" value="ECO:0007669"/>
    <property type="project" value="UniProtKB-EC"/>
</dbReference>
<organism evidence="3">
    <name type="scientific">bioreactor metagenome</name>
    <dbReference type="NCBI Taxonomy" id="1076179"/>
    <lineage>
        <taxon>unclassified sequences</taxon>
        <taxon>metagenomes</taxon>
        <taxon>ecological metagenomes</taxon>
    </lineage>
</organism>